<evidence type="ECO:0000313" key="5">
    <source>
        <dbReference type="EMBL" id="THG30850.1"/>
    </source>
</evidence>
<sequence length="258" mass="26791">MQLPLSADIAARLWWLDESPSTNDDLLGRVRASGDDPLPSLSVVATDTQTAGRGRLGRVWTTPPRSALAASVLLRPRSPLDTWGWLPLIAGVAMTRAVTAAGARAELKWPNDVLIDGLKVSGILAELLPDASGVVVGSGVNLTLDERELPVPTATSLLIQGADTAIDPLLAAYLTELSALLGSFDAAGGDAERGGVHAAVRVACGTLGRSVRVILPSGEELVGEAADIDETGRLLVTNATTAQRLAVAAGDVTHLRYK</sequence>
<dbReference type="InterPro" id="IPR004408">
    <property type="entry name" value="Biotin_CoA_COase_ligase"/>
</dbReference>
<dbReference type="SUPFAM" id="SSF55681">
    <property type="entry name" value="Class II aaRS and biotin synthetases"/>
    <property type="match status" value="1"/>
</dbReference>
<dbReference type="Proteomes" id="UP000309133">
    <property type="component" value="Unassembled WGS sequence"/>
</dbReference>
<dbReference type="InterPro" id="IPR045864">
    <property type="entry name" value="aa-tRNA-synth_II/BPL/LPL"/>
</dbReference>
<dbReference type="InterPro" id="IPR003142">
    <property type="entry name" value="BPL_C"/>
</dbReference>
<comment type="caution">
    <text evidence="5">The sequence shown here is derived from an EMBL/GenBank/DDBJ whole genome shotgun (WGS) entry which is preliminary data.</text>
</comment>
<dbReference type="GO" id="GO:0005737">
    <property type="term" value="C:cytoplasm"/>
    <property type="evidence" value="ECO:0007669"/>
    <property type="project" value="TreeGrafter"/>
</dbReference>
<keyword evidence="6" id="KW-1185">Reference proteome</keyword>
<keyword evidence="2" id="KW-0092">Biotin</keyword>
<reference evidence="5 6" key="1">
    <citation type="submission" date="2019-04" db="EMBL/GenBank/DDBJ databases">
        <authorList>
            <person name="Jiang L."/>
        </authorList>
    </citation>
    <scope>NUCLEOTIDE SEQUENCE [LARGE SCALE GENOMIC DNA]</scope>
    <source>
        <strain evidence="5 6">YIM 131853</strain>
    </source>
</reference>
<dbReference type="AlphaFoldDB" id="A0A4S4FKD4"/>
<protein>
    <recommendedName>
        <fullName evidence="3">biotin--[biotin carboxyl-carrier protein] ligase</fullName>
        <ecNumber evidence="3">6.3.4.15</ecNumber>
    </recommendedName>
</protein>
<dbReference type="Gene3D" id="2.30.30.100">
    <property type="match status" value="1"/>
</dbReference>
<gene>
    <name evidence="5" type="ORF">E6C64_09455</name>
</gene>
<evidence type="ECO:0000313" key="6">
    <source>
        <dbReference type="Proteomes" id="UP000309133"/>
    </source>
</evidence>
<evidence type="ECO:0000256" key="2">
    <source>
        <dbReference type="ARBA" id="ARBA00023267"/>
    </source>
</evidence>
<dbReference type="PROSITE" id="PS51733">
    <property type="entry name" value="BPL_LPL_CATALYTIC"/>
    <property type="match status" value="1"/>
</dbReference>
<dbReference type="CDD" id="cd16442">
    <property type="entry name" value="BPL"/>
    <property type="match status" value="1"/>
</dbReference>
<dbReference type="EC" id="6.3.4.15" evidence="3"/>
<dbReference type="Pfam" id="PF02237">
    <property type="entry name" value="BPL_C"/>
    <property type="match status" value="1"/>
</dbReference>
<feature type="domain" description="BPL/LPL catalytic" evidence="4">
    <location>
        <begin position="8"/>
        <end position="185"/>
    </location>
</feature>
<keyword evidence="1 5" id="KW-0436">Ligase</keyword>
<dbReference type="Gene3D" id="3.30.930.10">
    <property type="entry name" value="Bira Bifunctional Protein, Domain 2"/>
    <property type="match status" value="1"/>
</dbReference>
<dbReference type="NCBIfam" id="TIGR00121">
    <property type="entry name" value="birA_ligase"/>
    <property type="match status" value="1"/>
</dbReference>
<dbReference type="GO" id="GO:0004077">
    <property type="term" value="F:biotin--[biotin carboxyl-carrier protein] ligase activity"/>
    <property type="evidence" value="ECO:0007669"/>
    <property type="project" value="UniProtKB-EC"/>
</dbReference>
<dbReference type="PANTHER" id="PTHR12835:SF5">
    <property type="entry name" value="BIOTIN--PROTEIN LIGASE"/>
    <property type="match status" value="1"/>
</dbReference>
<dbReference type="OrthoDB" id="9807064at2"/>
<name>A0A4S4FKD4_9MICO</name>
<evidence type="ECO:0000256" key="3">
    <source>
        <dbReference type="ARBA" id="ARBA00024227"/>
    </source>
</evidence>
<evidence type="ECO:0000259" key="4">
    <source>
        <dbReference type="PROSITE" id="PS51733"/>
    </source>
</evidence>
<evidence type="ECO:0000256" key="1">
    <source>
        <dbReference type="ARBA" id="ARBA00022598"/>
    </source>
</evidence>
<dbReference type="PANTHER" id="PTHR12835">
    <property type="entry name" value="BIOTIN PROTEIN LIGASE"/>
    <property type="match status" value="1"/>
</dbReference>
<dbReference type="RefSeq" id="WP_136427263.1">
    <property type="nucleotide sequence ID" value="NZ_SSSM01000004.1"/>
</dbReference>
<organism evidence="5 6">
    <name type="scientific">Naasia lichenicola</name>
    <dbReference type="NCBI Taxonomy" id="2565933"/>
    <lineage>
        <taxon>Bacteria</taxon>
        <taxon>Bacillati</taxon>
        <taxon>Actinomycetota</taxon>
        <taxon>Actinomycetes</taxon>
        <taxon>Micrococcales</taxon>
        <taxon>Microbacteriaceae</taxon>
        <taxon>Naasia</taxon>
    </lineage>
</organism>
<accession>A0A4S4FKD4</accession>
<proteinExistence type="predicted"/>
<dbReference type="InterPro" id="IPR004143">
    <property type="entry name" value="BPL_LPL_catalytic"/>
</dbReference>
<dbReference type="EMBL" id="SSSM01000004">
    <property type="protein sequence ID" value="THG30850.1"/>
    <property type="molecule type" value="Genomic_DNA"/>
</dbReference>
<dbReference type="Pfam" id="PF03099">
    <property type="entry name" value="BPL_LplA_LipB"/>
    <property type="match status" value="1"/>
</dbReference>